<evidence type="ECO:0000313" key="1">
    <source>
        <dbReference type="EMBL" id="MDN4072550.1"/>
    </source>
</evidence>
<accession>A0ABT8E3R7</accession>
<proteinExistence type="predicted"/>
<dbReference type="RefSeq" id="WP_290398655.1">
    <property type="nucleotide sequence ID" value="NZ_JAUHLN010000001.1"/>
</dbReference>
<evidence type="ECO:0000313" key="2">
    <source>
        <dbReference type="Proteomes" id="UP001168694"/>
    </source>
</evidence>
<gene>
    <name evidence="1" type="ORF">QYF49_05830</name>
</gene>
<evidence type="ECO:0008006" key="3">
    <source>
        <dbReference type="Google" id="ProtNLM"/>
    </source>
</evidence>
<keyword evidence="2" id="KW-1185">Reference proteome</keyword>
<name>A0ABT8E3R7_9BACL</name>
<sequence>MAQLVKLEDYVSRYEVNLYHYQSRFVALKKRRFKEGEDQRDSISSKIFDHQLKWASSTVKEFSTLDPSYLSDKALHFLCTKIPDNYFLFYKPSVRHKAAPVELEVVLAGPREIWCIALLEGKDVIYQENSKHFWNKANEGANDKKIVSPYIALERMDFVLNPYLEYFKNRLQLKKAVLCQNGYVDTQTKRNDVVVIDKRTFDSWYTRVAGVPSPPKSHQLKFVDLLLKASLTKSILRREWEDSRGLKD</sequence>
<reference evidence="1" key="1">
    <citation type="submission" date="2023-06" db="EMBL/GenBank/DDBJ databases">
        <title>Draft Genome Sequences of Representative Paenibacillus Polymyxa, Bacillus cereus, Fictibacillus sp., and Brevibacillus agri Strains Isolated from Amazonian Dark Earth.</title>
        <authorList>
            <person name="Pellegrinetti T.A."/>
            <person name="Cunha I.C.M."/>
            <person name="Chaves M.G."/>
            <person name="Freitas A.S."/>
            <person name="Silva A.V.R."/>
            <person name="Tsai S.M."/>
            <person name="Mendes L.W."/>
        </authorList>
    </citation>
    <scope>NUCLEOTIDE SEQUENCE</scope>
    <source>
        <strain evidence="1">CENA-BCM004</strain>
    </source>
</reference>
<dbReference type="Proteomes" id="UP001168694">
    <property type="component" value="Unassembled WGS sequence"/>
</dbReference>
<dbReference type="EMBL" id="JAUHLN010000001">
    <property type="protein sequence ID" value="MDN4072550.1"/>
    <property type="molecule type" value="Genomic_DNA"/>
</dbReference>
<comment type="caution">
    <text evidence="1">The sequence shown here is derived from an EMBL/GenBank/DDBJ whole genome shotgun (WGS) entry which is preliminary data.</text>
</comment>
<organism evidence="1 2">
    <name type="scientific">Fictibacillus terranigra</name>
    <dbReference type="NCBI Taxonomy" id="3058424"/>
    <lineage>
        <taxon>Bacteria</taxon>
        <taxon>Bacillati</taxon>
        <taxon>Bacillota</taxon>
        <taxon>Bacilli</taxon>
        <taxon>Bacillales</taxon>
        <taxon>Fictibacillaceae</taxon>
        <taxon>Fictibacillus</taxon>
    </lineage>
</organism>
<protein>
    <recommendedName>
        <fullName evidence="3">Nuclease-like protein</fullName>
    </recommendedName>
</protein>